<dbReference type="InterPro" id="IPR050546">
    <property type="entry name" value="Glycosyl_Hydrlase_16"/>
</dbReference>
<evidence type="ECO:0000259" key="2">
    <source>
        <dbReference type="PROSITE" id="PS51762"/>
    </source>
</evidence>
<dbReference type="SUPFAM" id="SSF51120">
    <property type="entry name" value="beta-Roll"/>
    <property type="match status" value="1"/>
</dbReference>
<dbReference type="InterPro" id="IPR019960">
    <property type="entry name" value="T1SS_VCA0849"/>
</dbReference>
<dbReference type="InterPro" id="IPR013320">
    <property type="entry name" value="ConA-like_dom_sf"/>
</dbReference>
<dbReference type="Gene3D" id="2.60.120.200">
    <property type="match status" value="1"/>
</dbReference>
<evidence type="ECO:0000313" key="3">
    <source>
        <dbReference type="EMBL" id="MBF9234422.1"/>
    </source>
</evidence>
<evidence type="ECO:0000313" key="4">
    <source>
        <dbReference type="Proteomes" id="UP000599312"/>
    </source>
</evidence>
<organism evidence="3 4">
    <name type="scientific">Microvirga alba</name>
    <dbReference type="NCBI Taxonomy" id="2791025"/>
    <lineage>
        <taxon>Bacteria</taxon>
        <taxon>Pseudomonadati</taxon>
        <taxon>Pseudomonadota</taxon>
        <taxon>Alphaproteobacteria</taxon>
        <taxon>Hyphomicrobiales</taxon>
        <taxon>Methylobacteriaceae</taxon>
        <taxon>Microvirga</taxon>
    </lineage>
</organism>
<dbReference type="InterPro" id="IPR011049">
    <property type="entry name" value="Serralysin-like_metalloprot_C"/>
</dbReference>
<dbReference type="Pfam" id="PF00353">
    <property type="entry name" value="HemolysinCabind"/>
    <property type="match status" value="2"/>
</dbReference>
<dbReference type="AlphaFoldDB" id="A0A931BX39"/>
<dbReference type="EMBL" id="JADQDO010000006">
    <property type="protein sequence ID" value="MBF9234422.1"/>
    <property type="molecule type" value="Genomic_DNA"/>
</dbReference>
<dbReference type="Gene3D" id="2.150.10.10">
    <property type="entry name" value="Serralysin-like metalloprotease, C-terminal"/>
    <property type="match status" value="2"/>
</dbReference>
<reference evidence="3" key="1">
    <citation type="submission" date="2020-11" db="EMBL/GenBank/DDBJ databases">
        <authorList>
            <person name="Kim M.K."/>
        </authorList>
    </citation>
    <scope>NUCLEOTIDE SEQUENCE</scope>
    <source>
        <strain evidence="3">BT350</strain>
    </source>
</reference>
<evidence type="ECO:0000256" key="1">
    <source>
        <dbReference type="ARBA" id="ARBA00006865"/>
    </source>
</evidence>
<dbReference type="PANTHER" id="PTHR10963:SF55">
    <property type="entry name" value="GLYCOSIDE HYDROLASE FAMILY 16 PROTEIN"/>
    <property type="match status" value="1"/>
</dbReference>
<dbReference type="GO" id="GO:0005509">
    <property type="term" value="F:calcium ion binding"/>
    <property type="evidence" value="ECO:0007669"/>
    <property type="project" value="InterPro"/>
</dbReference>
<gene>
    <name evidence="3" type="ORF">I2H38_13660</name>
</gene>
<dbReference type="NCBIfam" id="TIGR03661">
    <property type="entry name" value="T1SS_VCA0849"/>
    <property type="match status" value="1"/>
</dbReference>
<proteinExistence type="inferred from homology"/>
<comment type="caution">
    <text evidence="3">The sequence shown here is derived from an EMBL/GenBank/DDBJ whole genome shotgun (WGS) entry which is preliminary data.</text>
</comment>
<dbReference type="PANTHER" id="PTHR10963">
    <property type="entry name" value="GLYCOSYL HYDROLASE-RELATED"/>
    <property type="match status" value="1"/>
</dbReference>
<sequence length="504" mass="53931">MSINPNKLSETAILTFDENFNVFSYWNGKAGTWDTGYPWTVANGGTNEGNGELQWYINANYAPTAGLGTYSANNGIMNITAAPTSAAAKSYINGYDYTSGMITTFHSFSQTYGYFEMRAKLPAGQGLWPAFWLLPTDQSWPPEIDVMEVIGSAPNTLETTVHYDSNGHKMDNKSATVQGMTTGFHTYGVDWERDKITWYYDGQNVHETATPVGLDKPMYMLANLAVGGSWPGAPDNSTNFPATLEIDYIRAYKEGEAAPTQSGPVLIPAPIPTGQKLFSLPASAASKKTINGTYGWDNLKGTSGHNRIDGKEGRDTMKGLGGDDTYIVESRGDKVVESANGGIDTVRTDLASYKLTAHVENLILTGKGDQAGIGNELNNRITSNGVGDNTLSGGAGNDILFAGRYADVLAGGPGSDQFVFKNAPVRAGHVTDFTVGVDVLDLRGLLADYQGENPVADGRLSFSDNGSGDTIVKARSATGTVSTITTLDKVTTNQLHANADYFWA</sequence>
<dbReference type="PRINTS" id="PR00313">
    <property type="entry name" value="CABNDNGRPT"/>
</dbReference>
<dbReference type="InterPro" id="IPR001343">
    <property type="entry name" value="Hemolysn_Ca-bd"/>
</dbReference>
<dbReference type="GO" id="GO:0004553">
    <property type="term" value="F:hydrolase activity, hydrolyzing O-glycosyl compounds"/>
    <property type="evidence" value="ECO:0007669"/>
    <property type="project" value="InterPro"/>
</dbReference>
<dbReference type="Proteomes" id="UP000599312">
    <property type="component" value="Unassembled WGS sequence"/>
</dbReference>
<dbReference type="InterPro" id="IPR000757">
    <property type="entry name" value="Beta-glucanase-like"/>
</dbReference>
<dbReference type="Pfam" id="PF00722">
    <property type="entry name" value="Glyco_hydro_16"/>
    <property type="match status" value="1"/>
</dbReference>
<dbReference type="SUPFAM" id="SSF49899">
    <property type="entry name" value="Concanavalin A-like lectins/glucanases"/>
    <property type="match status" value="1"/>
</dbReference>
<comment type="similarity">
    <text evidence="1">Belongs to the glycosyl hydrolase 16 family.</text>
</comment>
<feature type="domain" description="GH16" evidence="2">
    <location>
        <begin position="1"/>
        <end position="257"/>
    </location>
</feature>
<name>A0A931BX39_9HYPH</name>
<dbReference type="CDD" id="cd08023">
    <property type="entry name" value="GH16_laminarinase_like"/>
    <property type="match status" value="1"/>
</dbReference>
<dbReference type="PROSITE" id="PS51762">
    <property type="entry name" value="GH16_2"/>
    <property type="match status" value="1"/>
</dbReference>
<keyword evidence="4" id="KW-1185">Reference proteome</keyword>
<dbReference type="RefSeq" id="WP_196272409.1">
    <property type="nucleotide sequence ID" value="NZ_JADQDO010000006.1"/>
</dbReference>
<protein>
    <submittedName>
        <fullName evidence="3">Family 16 glycosylhydrolase</fullName>
    </submittedName>
</protein>
<accession>A0A931BX39</accession>
<dbReference type="GO" id="GO:0005975">
    <property type="term" value="P:carbohydrate metabolic process"/>
    <property type="evidence" value="ECO:0007669"/>
    <property type="project" value="InterPro"/>
</dbReference>